<dbReference type="SUPFAM" id="SSF69593">
    <property type="entry name" value="Glycerol-3-phosphate (1)-acyltransferase"/>
    <property type="match status" value="1"/>
</dbReference>
<dbReference type="EMBL" id="JACSNX010000004">
    <property type="protein sequence ID" value="MBM6850801.1"/>
    <property type="molecule type" value="Genomic_DNA"/>
</dbReference>
<dbReference type="PANTHER" id="PTHR10434">
    <property type="entry name" value="1-ACYL-SN-GLYCEROL-3-PHOSPHATE ACYLTRANSFERASE"/>
    <property type="match status" value="1"/>
</dbReference>
<gene>
    <name evidence="5" type="ORF">H9X91_05030</name>
</gene>
<evidence type="ECO:0000256" key="3">
    <source>
        <dbReference type="SAM" id="Phobius"/>
    </source>
</evidence>
<dbReference type="GO" id="GO:0016746">
    <property type="term" value="F:acyltransferase activity"/>
    <property type="evidence" value="ECO:0007669"/>
    <property type="project" value="UniProtKB-KW"/>
</dbReference>
<keyword evidence="2 5" id="KW-0012">Acyltransferase</keyword>
<dbReference type="Pfam" id="PF01553">
    <property type="entry name" value="Acyltransferase"/>
    <property type="match status" value="1"/>
</dbReference>
<accession>A0ABS2FVC1</accession>
<dbReference type="CDD" id="cd07989">
    <property type="entry name" value="LPLAT_AGPAT-like"/>
    <property type="match status" value="1"/>
</dbReference>
<proteinExistence type="predicted"/>
<keyword evidence="3" id="KW-0812">Transmembrane</keyword>
<reference evidence="5 6" key="1">
    <citation type="journal article" date="2021" name="Sci. Rep.">
        <title>The distribution of antibiotic resistance genes in chicken gut microbiota commensals.</title>
        <authorList>
            <person name="Juricova H."/>
            <person name="Matiasovicova J."/>
            <person name="Kubasova T."/>
            <person name="Cejkova D."/>
            <person name="Rychlik I."/>
        </authorList>
    </citation>
    <scope>NUCLEOTIDE SEQUENCE [LARGE SCALE GENOMIC DNA]</scope>
    <source>
        <strain evidence="5 6">An411</strain>
    </source>
</reference>
<evidence type="ECO:0000256" key="2">
    <source>
        <dbReference type="ARBA" id="ARBA00023315"/>
    </source>
</evidence>
<dbReference type="SMART" id="SM00563">
    <property type="entry name" value="PlsC"/>
    <property type="match status" value="1"/>
</dbReference>
<keyword evidence="3" id="KW-1133">Transmembrane helix</keyword>
<evidence type="ECO:0000259" key="4">
    <source>
        <dbReference type="SMART" id="SM00563"/>
    </source>
</evidence>
<evidence type="ECO:0000313" key="6">
    <source>
        <dbReference type="Proteomes" id="UP000719500"/>
    </source>
</evidence>
<dbReference type="InterPro" id="IPR002123">
    <property type="entry name" value="Plipid/glycerol_acylTrfase"/>
</dbReference>
<keyword evidence="1" id="KW-0808">Transferase</keyword>
<dbReference type="RefSeq" id="WP_204803160.1">
    <property type="nucleotide sequence ID" value="NZ_JACSNX010000004.1"/>
</dbReference>
<evidence type="ECO:0000256" key="1">
    <source>
        <dbReference type="ARBA" id="ARBA00022679"/>
    </source>
</evidence>
<sequence length="209" mass="23498">MNEEKKEVQEKRPLNGFFVFVYYLVTLVANILHPVTVIGRENLPEHGALLCPNHNSNWDPVLVALKVPVNYRLHIMAKKELFCNKVFDWVLRKLGAFPVDRGEGDIEAVKNALKAIKSGDNLLIFPEGTRVEHEGDLPAKGGVAVIGIRSGAQFVPVYVEGNKRIFRRTRIIFGQAYRPDAASRRPSPEEVQAIADEVLRRAYALGRET</sequence>
<evidence type="ECO:0000313" key="5">
    <source>
        <dbReference type="EMBL" id="MBM6850801.1"/>
    </source>
</evidence>
<feature type="transmembrane region" description="Helical" evidence="3">
    <location>
        <begin position="12"/>
        <end position="32"/>
    </location>
</feature>
<dbReference type="PANTHER" id="PTHR10434:SF11">
    <property type="entry name" value="1-ACYL-SN-GLYCEROL-3-PHOSPHATE ACYLTRANSFERASE"/>
    <property type="match status" value="1"/>
</dbReference>
<keyword evidence="3" id="KW-0472">Membrane</keyword>
<dbReference type="Proteomes" id="UP000719500">
    <property type="component" value="Unassembled WGS sequence"/>
</dbReference>
<name>A0ABS2FVC1_9FIRM</name>
<organism evidence="5 6">
    <name type="scientific">Oscillibacter valericigenes</name>
    <dbReference type="NCBI Taxonomy" id="351091"/>
    <lineage>
        <taxon>Bacteria</taxon>
        <taxon>Bacillati</taxon>
        <taxon>Bacillota</taxon>
        <taxon>Clostridia</taxon>
        <taxon>Eubacteriales</taxon>
        <taxon>Oscillospiraceae</taxon>
        <taxon>Oscillibacter</taxon>
    </lineage>
</organism>
<comment type="caution">
    <text evidence="5">The sequence shown here is derived from an EMBL/GenBank/DDBJ whole genome shotgun (WGS) entry which is preliminary data.</text>
</comment>
<feature type="domain" description="Phospholipid/glycerol acyltransferase" evidence="4">
    <location>
        <begin position="48"/>
        <end position="162"/>
    </location>
</feature>
<keyword evidence="6" id="KW-1185">Reference proteome</keyword>
<protein>
    <submittedName>
        <fullName evidence="5">1-acyl-sn-glycerol-3-phosphate acyltransferase</fullName>
    </submittedName>
</protein>